<keyword evidence="1 7" id="KW-0808">Transferase</keyword>
<keyword evidence="2" id="KW-0547">Nucleotide-binding</keyword>
<keyword evidence="3" id="KW-0418">Kinase</keyword>
<dbReference type="PANTHER" id="PTHR41299:SF1">
    <property type="entry name" value="THIAMINE PYROPHOSPHOKINASE"/>
    <property type="match status" value="1"/>
</dbReference>
<dbReference type="RefSeq" id="WP_249305665.1">
    <property type="nucleotide sequence ID" value="NZ_JACRSW010000035.1"/>
</dbReference>
<dbReference type="InterPro" id="IPR036759">
    <property type="entry name" value="TPK_catalytic_sf"/>
</dbReference>
<dbReference type="InterPro" id="IPR053149">
    <property type="entry name" value="TPK"/>
</dbReference>
<sequence length="218" mass="24337">MLGNTLLIGGGQVDLAFAKEYIRKQDFDTVVCADSGLDTADRLALEVDYAMGDFDSVSTKIYQKYHQMQTAFVSYPPEKDATDMQIVLDWAVEQGAKEIHILGATGKRLDHFLGNVNILMIPLQKGIRTYIVDPYNRLYLVKKKASFEQDHVFGKYISLLPLTEKVTNVYIRGLKYELQGANLAIGNSLGVSNELAMECTKAELTFDDGILIVIESKD</sequence>
<dbReference type="GO" id="GO:0004788">
    <property type="term" value="F:thiamine diphosphokinase activity"/>
    <property type="evidence" value="ECO:0007669"/>
    <property type="project" value="UniProtKB-EC"/>
</dbReference>
<evidence type="ECO:0000256" key="5">
    <source>
        <dbReference type="NCBIfam" id="TIGR01378"/>
    </source>
</evidence>
<dbReference type="NCBIfam" id="TIGR01378">
    <property type="entry name" value="thi_PPkinase"/>
    <property type="match status" value="1"/>
</dbReference>
<dbReference type="Proteomes" id="UP000637513">
    <property type="component" value="Unassembled WGS sequence"/>
</dbReference>
<name>A0ABR7MYA9_9FIRM</name>
<evidence type="ECO:0000259" key="6">
    <source>
        <dbReference type="SMART" id="SM00983"/>
    </source>
</evidence>
<dbReference type="CDD" id="cd07995">
    <property type="entry name" value="TPK"/>
    <property type="match status" value="1"/>
</dbReference>
<keyword evidence="4" id="KW-0067">ATP-binding</keyword>
<dbReference type="SMART" id="SM00983">
    <property type="entry name" value="TPK_B1_binding"/>
    <property type="match status" value="1"/>
</dbReference>
<comment type="caution">
    <text evidence="7">The sequence shown here is derived from an EMBL/GenBank/DDBJ whole genome shotgun (WGS) entry which is preliminary data.</text>
</comment>
<evidence type="ECO:0000313" key="8">
    <source>
        <dbReference type="Proteomes" id="UP000637513"/>
    </source>
</evidence>
<dbReference type="Gene3D" id="3.40.50.10240">
    <property type="entry name" value="Thiamin pyrophosphokinase, catalytic domain"/>
    <property type="match status" value="1"/>
</dbReference>
<dbReference type="InterPro" id="IPR036371">
    <property type="entry name" value="TPK_B1-bd_sf"/>
</dbReference>
<accession>A0ABR7MYA9</accession>
<dbReference type="SUPFAM" id="SSF63862">
    <property type="entry name" value="Thiamin pyrophosphokinase, substrate-binding domain"/>
    <property type="match status" value="1"/>
</dbReference>
<proteinExistence type="predicted"/>
<gene>
    <name evidence="7" type="ORF">H8700_10945</name>
</gene>
<evidence type="ECO:0000256" key="2">
    <source>
        <dbReference type="ARBA" id="ARBA00022741"/>
    </source>
</evidence>
<dbReference type="Pfam" id="PF04265">
    <property type="entry name" value="TPK_B1_binding"/>
    <property type="match status" value="1"/>
</dbReference>
<dbReference type="PANTHER" id="PTHR41299">
    <property type="entry name" value="THIAMINE PYROPHOSPHOKINASE"/>
    <property type="match status" value="1"/>
</dbReference>
<organism evidence="7 8">
    <name type="scientific">Jutongia hominis</name>
    <dbReference type="NCBI Taxonomy" id="2763664"/>
    <lineage>
        <taxon>Bacteria</taxon>
        <taxon>Bacillati</taxon>
        <taxon>Bacillota</taxon>
        <taxon>Clostridia</taxon>
        <taxon>Lachnospirales</taxon>
        <taxon>Lachnospiraceae</taxon>
        <taxon>Jutongia</taxon>
    </lineage>
</organism>
<protein>
    <recommendedName>
        <fullName evidence="5">Thiamine diphosphokinase</fullName>
        <ecNumber evidence="5">2.7.6.2</ecNumber>
    </recommendedName>
</protein>
<dbReference type="InterPro" id="IPR006282">
    <property type="entry name" value="Thi_PPkinase"/>
</dbReference>
<reference evidence="7 8" key="1">
    <citation type="submission" date="2020-08" db="EMBL/GenBank/DDBJ databases">
        <title>Genome public.</title>
        <authorList>
            <person name="Liu C."/>
            <person name="Sun Q."/>
        </authorList>
    </citation>
    <scope>NUCLEOTIDE SEQUENCE [LARGE SCALE GENOMIC DNA]</scope>
    <source>
        <strain evidence="7 8">BX3</strain>
    </source>
</reference>
<dbReference type="EMBL" id="JACRSW010000035">
    <property type="protein sequence ID" value="MBC8558217.1"/>
    <property type="molecule type" value="Genomic_DNA"/>
</dbReference>
<dbReference type="Pfam" id="PF04263">
    <property type="entry name" value="TPK_catalytic"/>
    <property type="match status" value="1"/>
</dbReference>
<dbReference type="InterPro" id="IPR007371">
    <property type="entry name" value="TPK_catalytic"/>
</dbReference>
<evidence type="ECO:0000256" key="1">
    <source>
        <dbReference type="ARBA" id="ARBA00022679"/>
    </source>
</evidence>
<dbReference type="InterPro" id="IPR007373">
    <property type="entry name" value="Thiamin_PyroPKinase_B1-bd"/>
</dbReference>
<evidence type="ECO:0000256" key="3">
    <source>
        <dbReference type="ARBA" id="ARBA00022777"/>
    </source>
</evidence>
<evidence type="ECO:0000256" key="4">
    <source>
        <dbReference type="ARBA" id="ARBA00022840"/>
    </source>
</evidence>
<feature type="domain" description="Thiamin pyrophosphokinase thiamin-binding" evidence="6">
    <location>
        <begin position="151"/>
        <end position="212"/>
    </location>
</feature>
<keyword evidence="8" id="KW-1185">Reference proteome</keyword>
<dbReference type="SUPFAM" id="SSF63999">
    <property type="entry name" value="Thiamin pyrophosphokinase, catalytic domain"/>
    <property type="match status" value="1"/>
</dbReference>
<dbReference type="EC" id="2.7.6.2" evidence="5"/>
<evidence type="ECO:0000313" key="7">
    <source>
        <dbReference type="EMBL" id="MBC8558217.1"/>
    </source>
</evidence>